<accession>A0AAV0W1B0</accession>
<keyword evidence="2" id="KW-0804">Transcription</keyword>
<dbReference type="GO" id="GO:0003712">
    <property type="term" value="F:transcription coregulator activity"/>
    <property type="evidence" value="ECO:0007669"/>
    <property type="project" value="TreeGrafter"/>
</dbReference>
<sequence>MDQCQIDGIEELKIVNDVHLETTNNNMKSIKHINIKKNTSESDHRTPKRKSDISNSNILKKKKKYETALAAIFPENDQSYSQYAQDYAEGYMKKMRERLDTESFDLAIKLLASFGDADDSNINLLYEQITEVLTDKNDDLIYEFLGFLLPGQALSIGKFTDYLELTRIKEFIRKLQVCMKKQPTQVRKILNNLFHLSKSENITPFEVHTAMLPLLKSNPILVDCFFQLIPTEHPPESFFSDDNWEDLDIDQSINCGIDYEEIIPSDSEDHTQLNICHCMCHKPGDNTHCRSCGLKFFKGRIYFDTLEGLKLAKINFEGADSSIVQSKIDKTKENTTVKQKNRKSLIKNSSPGSAEDIKGSTGTESEEDLIDVKPKKRQKSKVVQSLKLKYKKYENPKCKDEQEPCVETGKSIVHVTNEELKSSEMVFFCIPKAESSVKIIPKKKLKVDIKENAILKDYEIINQIKSESLDDLNSDVFEKSMEIKSEVGSDKNYIIDESKEIKKELNFSPSPVTINNVPDVDIKCEQYQIPNQIKVNFPNNITNSDLSENCTQSADKIYQKGLEESNNLHIKKEFDEDLDISNLSNEKQCGDQNISTKLTDCKLFATTTSDINTTLLHENITIKSEAIDNLSECYVNVSDKRDNNETEKHLINKWTIDEDKIILQTCKRVEDIEVLLETINRRIPQRSVSEIQERFTTLMTLLEQMIEVKQN</sequence>
<dbReference type="GO" id="GO:0005634">
    <property type="term" value="C:nucleus"/>
    <property type="evidence" value="ECO:0007669"/>
    <property type="project" value="TreeGrafter"/>
</dbReference>
<dbReference type="Gene3D" id="1.10.10.60">
    <property type="entry name" value="Homeodomain-like"/>
    <property type="match status" value="1"/>
</dbReference>
<keyword evidence="1" id="KW-0805">Transcription regulation</keyword>
<evidence type="ECO:0000256" key="1">
    <source>
        <dbReference type="ARBA" id="ARBA00023015"/>
    </source>
</evidence>
<evidence type="ECO:0008006" key="7">
    <source>
        <dbReference type="Google" id="ProtNLM"/>
    </source>
</evidence>
<reference evidence="5 6" key="1">
    <citation type="submission" date="2023-01" db="EMBL/GenBank/DDBJ databases">
        <authorList>
            <person name="Whitehead M."/>
        </authorList>
    </citation>
    <scope>NUCLEOTIDE SEQUENCE [LARGE SCALE GENOMIC DNA]</scope>
</reference>
<protein>
    <recommendedName>
        <fullName evidence="7">GON-4-like protein</fullName>
    </recommendedName>
</protein>
<keyword evidence="6" id="KW-1185">Reference proteome</keyword>
<evidence type="ECO:0000256" key="3">
    <source>
        <dbReference type="ARBA" id="ARBA00023242"/>
    </source>
</evidence>
<gene>
    <name evidence="5" type="ORF">MEUPH1_LOCUS5867</name>
</gene>
<evidence type="ECO:0000313" key="5">
    <source>
        <dbReference type="EMBL" id="CAI6349288.1"/>
    </source>
</evidence>
<feature type="region of interest" description="Disordered" evidence="4">
    <location>
        <begin position="334"/>
        <end position="373"/>
    </location>
</feature>
<dbReference type="PANTHER" id="PTHR16088">
    <property type="entry name" value="YY1 ASSOCIATED PROTEIN-RELATED"/>
    <property type="match status" value="1"/>
</dbReference>
<name>A0AAV0W1B0_9HEMI</name>
<dbReference type="EMBL" id="CARXXK010000001">
    <property type="protein sequence ID" value="CAI6349288.1"/>
    <property type="molecule type" value="Genomic_DNA"/>
</dbReference>
<keyword evidence="3" id="KW-0539">Nucleus</keyword>
<proteinExistence type="predicted"/>
<organism evidence="5 6">
    <name type="scientific">Macrosiphum euphorbiae</name>
    <name type="common">potato aphid</name>
    <dbReference type="NCBI Taxonomy" id="13131"/>
    <lineage>
        <taxon>Eukaryota</taxon>
        <taxon>Metazoa</taxon>
        <taxon>Ecdysozoa</taxon>
        <taxon>Arthropoda</taxon>
        <taxon>Hexapoda</taxon>
        <taxon>Insecta</taxon>
        <taxon>Pterygota</taxon>
        <taxon>Neoptera</taxon>
        <taxon>Paraneoptera</taxon>
        <taxon>Hemiptera</taxon>
        <taxon>Sternorrhyncha</taxon>
        <taxon>Aphidomorpha</taxon>
        <taxon>Aphidoidea</taxon>
        <taxon>Aphididae</taxon>
        <taxon>Macrosiphini</taxon>
        <taxon>Macrosiphum</taxon>
    </lineage>
</organism>
<dbReference type="GO" id="GO:0006355">
    <property type="term" value="P:regulation of DNA-templated transcription"/>
    <property type="evidence" value="ECO:0007669"/>
    <property type="project" value="TreeGrafter"/>
</dbReference>
<evidence type="ECO:0000313" key="6">
    <source>
        <dbReference type="Proteomes" id="UP001160148"/>
    </source>
</evidence>
<comment type="caution">
    <text evidence="5">The sequence shown here is derived from an EMBL/GenBank/DDBJ whole genome shotgun (WGS) entry which is preliminary data.</text>
</comment>
<evidence type="ECO:0000256" key="4">
    <source>
        <dbReference type="SAM" id="MobiDB-lite"/>
    </source>
</evidence>
<dbReference type="Proteomes" id="UP001160148">
    <property type="component" value="Unassembled WGS sequence"/>
</dbReference>
<evidence type="ECO:0000256" key="2">
    <source>
        <dbReference type="ARBA" id="ARBA00023163"/>
    </source>
</evidence>
<dbReference type="AlphaFoldDB" id="A0AAV0W1B0"/>
<dbReference type="PANTHER" id="PTHR16088:SF3">
    <property type="entry name" value="GON-4-LIKE PROTEIN"/>
    <property type="match status" value="1"/>
</dbReference>
<dbReference type="InterPro" id="IPR052435">
    <property type="entry name" value="YY1-Transcr_Regul"/>
</dbReference>